<dbReference type="InterPro" id="IPR000933">
    <property type="entry name" value="Glyco_hydro_29"/>
</dbReference>
<dbReference type="SMART" id="SM00812">
    <property type="entry name" value="Alpha_L_fucos"/>
    <property type="match status" value="1"/>
</dbReference>
<protein>
    <recommendedName>
        <fullName evidence="3">alpha-L-fucosidase</fullName>
        <ecNumber evidence="3">3.2.1.51</ecNumber>
    </recommendedName>
</protein>
<dbReference type="InterPro" id="IPR016286">
    <property type="entry name" value="FUC_metazoa-typ"/>
</dbReference>
<evidence type="ECO:0000313" key="11">
    <source>
        <dbReference type="Proteomes" id="UP001642483"/>
    </source>
</evidence>
<dbReference type="Proteomes" id="UP001642483">
    <property type="component" value="Unassembled WGS sequence"/>
</dbReference>
<evidence type="ECO:0000259" key="8">
    <source>
        <dbReference type="Pfam" id="PF01120"/>
    </source>
</evidence>
<feature type="domain" description="Alpha-L-fucosidase C-terminal" evidence="9">
    <location>
        <begin position="674"/>
        <end position="762"/>
    </location>
</feature>
<dbReference type="SUPFAM" id="SSF51445">
    <property type="entry name" value="(Trans)glycosidases"/>
    <property type="match status" value="1"/>
</dbReference>
<dbReference type="PANTHER" id="PTHR10030:SF37">
    <property type="entry name" value="ALPHA-L-FUCOSIDASE-RELATED"/>
    <property type="match status" value="1"/>
</dbReference>
<evidence type="ECO:0000256" key="6">
    <source>
        <dbReference type="ARBA" id="ARBA00023295"/>
    </source>
</evidence>
<gene>
    <name evidence="10" type="ORF">CVLEPA_LOCUS7742</name>
</gene>
<keyword evidence="11" id="KW-1185">Reference proteome</keyword>
<feature type="region of interest" description="Disordered" evidence="7">
    <location>
        <begin position="320"/>
        <end position="339"/>
    </location>
</feature>
<comment type="similarity">
    <text evidence="2">Belongs to the glycosyl hydrolase 29 family.</text>
</comment>
<evidence type="ECO:0000256" key="2">
    <source>
        <dbReference type="ARBA" id="ARBA00007951"/>
    </source>
</evidence>
<evidence type="ECO:0000256" key="3">
    <source>
        <dbReference type="ARBA" id="ARBA00012662"/>
    </source>
</evidence>
<dbReference type="Gene3D" id="3.20.20.80">
    <property type="entry name" value="Glycosidases"/>
    <property type="match status" value="1"/>
</dbReference>
<evidence type="ECO:0000313" key="10">
    <source>
        <dbReference type="EMBL" id="CAK8677745.1"/>
    </source>
</evidence>
<keyword evidence="5" id="KW-0378">Hydrolase</keyword>
<keyword evidence="6" id="KW-0326">Glycosidase</keyword>
<evidence type="ECO:0000256" key="4">
    <source>
        <dbReference type="ARBA" id="ARBA00022729"/>
    </source>
</evidence>
<evidence type="ECO:0000256" key="7">
    <source>
        <dbReference type="SAM" id="MobiDB-lite"/>
    </source>
</evidence>
<reference evidence="10 11" key="1">
    <citation type="submission" date="2024-02" db="EMBL/GenBank/DDBJ databases">
        <authorList>
            <person name="Daric V."/>
            <person name="Darras S."/>
        </authorList>
    </citation>
    <scope>NUCLEOTIDE SEQUENCE [LARGE SCALE GENOMIC DNA]</scope>
</reference>
<dbReference type="Pfam" id="PF01120">
    <property type="entry name" value="Alpha_L_fucos"/>
    <property type="match status" value="1"/>
</dbReference>
<evidence type="ECO:0000256" key="5">
    <source>
        <dbReference type="ARBA" id="ARBA00022801"/>
    </source>
</evidence>
<evidence type="ECO:0000259" key="9">
    <source>
        <dbReference type="Pfam" id="PF16757"/>
    </source>
</evidence>
<keyword evidence="4" id="KW-0732">Signal</keyword>
<evidence type="ECO:0000256" key="1">
    <source>
        <dbReference type="ARBA" id="ARBA00004071"/>
    </source>
</evidence>
<dbReference type="Pfam" id="PF16757">
    <property type="entry name" value="Fucosidase_C"/>
    <property type="match status" value="1"/>
</dbReference>
<feature type="compositionally biased region" description="Acidic residues" evidence="7">
    <location>
        <begin position="123"/>
        <end position="136"/>
    </location>
</feature>
<dbReference type="EC" id="3.2.1.51" evidence="3"/>
<dbReference type="PRINTS" id="PR00741">
    <property type="entry name" value="GLHYDRLASE29"/>
</dbReference>
<comment type="caution">
    <text evidence="10">The sequence shown here is derived from an EMBL/GenBank/DDBJ whole genome shotgun (WGS) entry which is preliminary data.</text>
</comment>
<organism evidence="10 11">
    <name type="scientific">Clavelina lepadiformis</name>
    <name type="common">Light-bulb sea squirt</name>
    <name type="synonym">Ascidia lepadiformis</name>
    <dbReference type="NCBI Taxonomy" id="159417"/>
    <lineage>
        <taxon>Eukaryota</taxon>
        <taxon>Metazoa</taxon>
        <taxon>Chordata</taxon>
        <taxon>Tunicata</taxon>
        <taxon>Ascidiacea</taxon>
        <taxon>Aplousobranchia</taxon>
        <taxon>Clavelinidae</taxon>
        <taxon>Clavelina</taxon>
    </lineage>
</organism>
<dbReference type="InterPro" id="IPR017853">
    <property type="entry name" value="GH"/>
</dbReference>
<name>A0ABP0FH66_CLALP</name>
<dbReference type="InterPro" id="IPR057739">
    <property type="entry name" value="Glyco_hydro_29_N"/>
</dbReference>
<comment type="function">
    <text evidence="1">Alpha-L-fucosidase is responsible for hydrolyzing the alpha-1,6-linked fucose joined to the reducing-end N-acetylglucosamine of the carbohydrate moieties of glycoproteins.</text>
</comment>
<dbReference type="InterPro" id="IPR031919">
    <property type="entry name" value="Fucosidase_C"/>
</dbReference>
<accession>A0ABP0FH66</accession>
<feature type="domain" description="Glycoside hydrolase family 29 N-terminal" evidence="8">
    <location>
        <begin position="331"/>
        <end position="662"/>
    </location>
</feature>
<dbReference type="EMBL" id="CAWYQH010000046">
    <property type="protein sequence ID" value="CAK8677745.1"/>
    <property type="molecule type" value="Genomic_DNA"/>
</dbReference>
<feature type="region of interest" description="Disordered" evidence="7">
    <location>
        <begin position="123"/>
        <end position="143"/>
    </location>
</feature>
<proteinExistence type="inferred from homology"/>
<dbReference type="PANTHER" id="PTHR10030">
    <property type="entry name" value="ALPHA-L-FUCOSIDASE"/>
    <property type="match status" value="1"/>
</dbReference>
<sequence length="766" mass="87599">MARLWYRRLRVAFYAAVILVLLQVLRYSFSRDAEEKEVARLKLMDAYAVVRDGKHDVEKTFEKNYLEEVKELEDRSEKLIIDNYDSRGKNQALPWVDEQQVELENQDKKGEDHYEDMINEQPGAEDESWSYNDEEPAPPSLSFSKDINESEAIVEEDELTHEDQFGGEEDEETFVEIDKPLDLEEIESQESDVEVLDESSKTAQEQALNIREDQKGSLPFLEQNNQTLHTFSNKISKDILITSNGSDIIKDSSQVTPKLTVASNVLLTESSKVNELTLQTTKKEPGIHTGDTEVLQKTNTSGSNKRITLAADVRKDTSLQPKTLPQSIEPSPSQNVYSPTWESLDKRPLPQWYDDAKFGIFIHWGLYSVPGFASEKFWWKWKGPEPDATVTNHVKKNYPASFQYSNFTKDFTAEFFDADKWVNLFEASGAKYVVLTSKHHDGYTMWPSTASKAWNSMESGPHRDIVGELSEAVRKSDMKFGVYYSLFEWFNSLYLKDARSNFTSWDYVKHKSIPELFDLAHTYKPDIVWSDGDKGPDTYWKSTTFLAWLYNESEMKDTVVTNDRWGAGTNCKHGGFLLCPDYAGKRKWESVASIDRVSWGGRRNVLIEELMTIDEIIQTLVSSVSRGGNFLLNIGPSKDGTIPSIFQERLHMVGMWLQTNGEAIYSTRPWRTFNDTLTSGVWYSYKDGTIYAFISSQPENDTLLLGAPVANSRSRVTLLGWESDSLLTWSILNVGEGSGVKIMVPNECWLIRQCKWVVTLKLDNFD</sequence>